<keyword evidence="3" id="KW-1185">Reference proteome</keyword>
<dbReference type="EMBL" id="CAMGZC010000050">
    <property type="protein sequence ID" value="CAI0642325.1"/>
    <property type="molecule type" value="Genomic_DNA"/>
</dbReference>
<dbReference type="Proteomes" id="UP001152533">
    <property type="component" value="Unassembled WGS sequence"/>
</dbReference>
<evidence type="ECO:0000313" key="2">
    <source>
        <dbReference type="EMBL" id="CAI0642325.1"/>
    </source>
</evidence>
<evidence type="ECO:0000256" key="1">
    <source>
        <dbReference type="SAM" id="MobiDB-lite"/>
    </source>
</evidence>
<organism evidence="2 3">
    <name type="scientific">Colletotrichum noveboracense</name>
    <dbReference type="NCBI Taxonomy" id="2664923"/>
    <lineage>
        <taxon>Eukaryota</taxon>
        <taxon>Fungi</taxon>
        <taxon>Dikarya</taxon>
        <taxon>Ascomycota</taxon>
        <taxon>Pezizomycotina</taxon>
        <taxon>Sordariomycetes</taxon>
        <taxon>Hypocreomycetidae</taxon>
        <taxon>Glomerellales</taxon>
        <taxon>Glomerellaceae</taxon>
        <taxon>Colletotrichum</taxon>
        <taxon>Colletotrichum gloeosporioides species complex</taxon>
    </lineage>
</organism>
<comment type="caution">
    <text evidence="2">The sequence shown here is derived from an EMBL/GenBank/DDBJ whole genome shotgun (WGS) entry which is preliminary data.</text>
</comment>
<dbReference type="AlphaFoldDB" id="A0A9W4RJ53"/>
<accession>A0A9W4RJ53</accession>
<feature type="region of interest" description="Disordered" evidence="1">
    <location>
        <begin position="51"/>
        <end position="72"/>
    </location>
</feature>
<protein>
    <submittedName>
        <fullName evidence="2">Uncharacterized protein</fullName>
    </submittedName>
</protein>
<proteinExistence type="predicted"/>
<evidence type="ECO:0000313" key="3">
    <source>
        <dbReference type="Proteomes" id="UP001152533"/>
    </source>
</evidence>
<sequence length="236" mass="25409">MLPADAPVVVEVLVSRRVESPEIDDDAIADDEIAEKVKGETIEEVAVREEVGEVEKEAEATEAEDRNEVASSVVPSLGRNDEVAVAAPLVDTDVEEKEGRLDAEVAPREEGVEEVLLAIDGMENEVLELIDSEFEVVEDTSVPELAVLEVEILVVEVVPEDDEDGLLEALNVLVVKVGAVDELRDAEQNVAVLVEAARIPYTEYRVVYIATGQPALDEAEDDAVITPPHLGLPKGG</sequence>
<gene>
    <name evidence="2" type="ORF">CGXH109_LOCUS13053</name>
</gene>
<feature type="compositionally biased region" description="Basic and acidic residues" evidence="1">
    <location>
        <begin position="51"/>
        <end position="68"/>
    </location>
</feature>
<name>A0A9W4RJ53_9PEZI</name>
<reference evidence="2" key="1">
    <citation type="submission" date="2022-08" db="EMBL/GenBank/DDBJ databases">
        <authorList>
            <person name="Giroux E."/>
            <person name="Giroux E."/>
        </authorList>
    </citation>
    <scope>NUCLEOTIDE SEQUENCE</scope>
    <source>
        <strain evidence="2">H1091258</strain>
    </source>
</reference>